<evidence type="ECO:0000256" key="7">
    <source>
        <dbReference type="ARBA" id="ARBA00022989"/>
    </source>
</evidence>
<keyword evidence="13" id="KW-1185">Reference proteome</keyword>
<comment type="similarity">
    <text evidence="2 10">Belongs to the TrkH potassium transport family.</text>
</comment>
<evidence type="ECO:0000256" key="1">
    <source>
        <dbReference type="ARBA" id="ARBA00004141"/>
    </source>
</evidence>
<keyword evidence="4 10" id="KW-0633">Potassium transport</keyword>
<accession>A0A8K0TL15</accession>
<feature type="compositionally biased region" description="Basic and acidic residues" evidence="11">
    <location>
        <begin position="707"/>
        <end position="718"/>
    </location>
</feature>
<dbReference type="GO" id="GO:0140107">
    <property type="term" value="F:high-affinity potassium ion transmembrane transporter activity"/>
    <property type="evidence" value="ECO:0007669"/>
    <property type="project" value="TreeGrafter"/>
</dbReference>
<feature type="compositionally biased region" description="Basic and acidic residues" evidence="11">
    <location>
        <begin position="136"/>
        <end position="147"/>
    </location>
</feature>
<proteinExistence type="inferred from homology"/>
<feature type="compositionally biased region" description="Basic and acidic residues" evidence="11">
    <location>
        <begin position="204"/>
        <end position="219"/>
    </location>
</feature>
<dbReference type="InterPro" id="IPR004773">
    <property type="entry name" value="K/Na_transp_Trk1/HKT1"/>
</dbReference>
<dbReference type="GO" id="GO:0030007">
    <property type="term" value="P:intracellular potassium ion homeostasis"/>
    <property type="evidence" value="ECO:0007669"/>
    <property type="project" value="UniProtKB-UniRule"/>
</dbReference>
<feature type="region of interest" description="Disordered" evidence="11">
    <location>
        <begin position="101"/>
        <end position="270"/>
    </location>
</feature>
<evidence type="ECO:0000256" key="3">
    <source>
        <dbReference type="ARBA" id="ARBA00022448"/>
    </source>
</evidence>
<evidence type="ECO:0000256" key="8">
    <source>
        <dbReference type="ARBA" id="ARBA00023065"/>
    </source>
</evidence>
<dbReference type="PANTHER" id="PTHR31064">
    <property type="entry name" value="POTASSIUM TRANSPORT PROTEIN DDB_G0292412-RELATED"/>
    <property type="match status" value="1"/>
</dbReference>
<dbReference type="InterPro" id="IPR003445">
    <property type="entry name" value="Cat_transpt"/>
</dbReference>
<keyword evidence="8 10" id="KW-0406">Ion transport</keyword>
<gene>
    <name evidence="12" type="ORF">B0T11DRAFT_278747</name>
</gene>
<evidence type="ECO:0000313" key="13">
    <source>
        <dbReference type="Proteomes" id="UP000813385"/>
    </source>
</evidence>
<dbReference type="InterPro" id="IPR051143">
    <property type="entry name" value="TrkH_K-transport"/>
</dbReference>
<keyword evidence="9 10" id="KW-0472">Membrane</keyword>
<evidence type="ECO:0000256" key="10">
    <source>
        <dbReference type="PIRNR" id="PIRNR002450"/>
    </source>
</evidence>
<name>A0A8K0TL15_9PEZI</name>
<keyword evidence="3 10" id="KW-0813">Transport</keyword>
<dbReference type="NCBIfam" id="TIGR00934">
    <property type="entry name" value="2a38euk"/>
    <property type="match status" value="1"/>
</dbReference>
<dbReference type="AlphaFoldDB" id="A0A8K0TL15"/>
<protein>
    <recommendedName>
        <fullName evidence="10">Potassium transport protein</fullName>
    </recommendedName>
</protein>
<dbReference type="GO" id="GO:0005886">
    <property type="term" value="C:plasma membrane"/>
    <property type="evidence" value="ECO:0007669"/>
    <property type="project" value="InterPro"/>
</dbReference>
<dbReference type="Pfam" id="PF02386">
    <property type="entry name" value="TrkH"/>
    <property type="match status" value="1"/>
</dbReference>
<dbReference type="Proteomes" id="UP000813385">
    <property type="component" value="Unassembled WGS sequence"/>
</dbReference>
<sequence length="746" mass="82999">MWRPPIPVNFITLHYVWIIFCSLLGIVVLYPYGNISAIDAFFFGASASTESGLNPVDLKNLKTYQQLFVYFVPLITNVAFINAVVVGVRLFWFEKRLNKAGLPPPSKSSSRQDDADVEAQQAPVRDAPESRGTVVDPRRSEESHHGDPLPTGEETTTKDAAPPEEPDLPQLKPISRVGTGNRITFAKDANEPPTSPRALYIPSPRDRDRGQPIVEKEENSAQEGEFFGTTSTSTSDIRQHATSTDDDEIKPVRSPEGGGPSGIIRRRPFRQDSGGLSMAKSVERAATSMFVLGSIAQIPERRPTSRSMSRARSADLPYLSKEVTVGRNSQFNNLTAEDRERLGGIEYRALKLLLKVVFGYFFGLHILGTICLVPWIHNAPKKYTDYLAECGLNESWWAFYSAQTMANNLGFTLTPDSMISFRDATWPMLIMTFLAFAGNTCYPIFLRLIIWIAAKTVPRESSTRETLQFLLDHPRRCYTLLFPSGPTKILFGIIFALNFIDVLLIILLDLDNPEVNGLAVGPRILAALFQAASARHTGTATFNLALVNPGVQFSLLVMMYIAVLPIAISIRASNTYEEKTLGIYRDQKEELDEADGKSYLMTHIRNQFSFDLWYIFLGTFCICIAEASRIMDATDPAFAVFPVFFEVVSAYGNVGLSLGHPTVLTSFSGLFGPFSKVVICAMMIRGRHRGLPYALDRAIMLPSERHVNGSDREDEAAPRRSVSRGRTHNTDGDVQMFSRSSRRKTG</sequence>
<keyword evidence="7 10" id="KW-1133">Transmembrane helix</keyword>
<organism evidence="12 13">
    <name type="scientific">Plectosphaerella cucumerina</name>
    <dbReference type="NCBI Taxonomy" id="40658"/>
    <lineage>
        <taxon>Eukaryota</taxon>
        <taxon>Fungi</taxon>
        <taxon>Dikarya</taxon>
        <taxon>Ascomycota</taxon>
        <taxon>Pezizomycotina</taxon>
        <taxon>Sordariomycetes</taxon>
        <taxon>Hypocreomycetidae</taxon>
        <taxon>Glomerellales</taxon>
        <taxon>Plectosphaerellaceae</taxon>
        <taxon>Plectosphaerella</taxon>
    </lineage>
</organism>
<dbReference type="EMBL" id="JAGPXD010000002">
    <property type="protein sequence ID" value="KAH7369425.1"/>
    <property type="molecule type" value="Genomic_DNA"/>
</dbReference>
<comment type="caution">
    <text evidence="12">The sequence shown here is derived from an EMBL/GenBank/DDBJ whole genome shotgun (WGS) entry which is preliminary data.</text>
</comment>
<evidence type="ECO:0000313" key="12">
    <source>
        <dbReference type="EMBL" id="KAH7369425.1"/>
    </source>
</evidence>
<reference evidence="12" key="1">
    <citation type="journal article" date="2021" name="Nat. Commun.">
        <title>Genetic determinants of endophytism in the Arabidopsis root mycobiome.</title>
        <authorList>
            <person name="Mesny F."/>
            <person name="Miyauchi S."/>
            <person name="Thiergart T."/>
            <person name="Pickel B."/>
            <person name="Atanasova L."/>
            <person name="Karlsson M."/>
            <person name="Huettel B."/>
            <person name="Barry K.W."/>
            <person name="Haridas S."/>
            <person name="Chen C."/>
            <person name="Bauer D."/>
            <person name="Andreopoulos W."/>
            <person name="Pangilinan J."/>
            <person name="LaButti K."/>
            <person name="Riley R."/>
            <person name="Lipzen A."/>
            <person name="Clum A."/>
            <person name="Drula E."/>
            <person name="Henrissat B."/>
            <person name="Kohler A."/>
            <person name="Grigoriev I.V."/>
            <person name="Martin F.M."/>
            <person name="Hacquard S."/>
        </authorList>
    </citation>
    <scope>NUCLEOTIDE SEQUENCE</scope>
    <source>
        <strain evidence="12">MPI-CAGE-AT-0016</strain>
    </source>
</reference>
<feature type="transmembrane region" description="Helical" evidence="10">
    <location>
        <begin position="551"/>
        <end position="570"/>
    </location>
</feature>
<dbReference type="OrthoDB" id="9999863at2759"/>
<comment type="subcellular location">
    <subcellularLocation>
        <location evidence="1">Membrane</location>
        <topology evidence="1">Multi-pass membrane protein</topology>
    </subcellularLocation>
</comment>
<feature type="region of interest" description="Disordered" evidence="11">
    <location>
        <begin position="707"/>
        <end position="746"/>
    </location>
</feature>
<evidence type="ECO:0000256" key="9">
    <source>
        <dbReference type="ARBA" id="ARBA00023136"/>
    </source>
</evidence>
<evidence type="ECO:0000256" key="11">
    <source>
        <dbReference type="SAM" id="MobiDB-lite"/>
    </source>
</evidence>
<evidence type="ECO:0000256" key="5">
    <source>
        <dbReference type="ARBA" id="ARBA00022692"/>
    </source>
</evidence>
<dbReference type="PIRSF" id="PIRSF002450">
    <property type="entry name" value="K+_transpter_TRK"/>
    <property type="match status" value="1"/>
</dbReference>
<evidence type="ECO:0000256" key="4">
    <source>
        <dbReference type="ARBA" id="ARBA00022538"/>
    </source>
</evidence>
<keyword evidence="5 10" id="KW-0812">Transmembrane</keyword>
<feature type="transmembrane region" description="Helical" evidence="10">
    <location>
        <begin position="67"/>
        <end position="92"/>
    </location>
</feature>
<feature type="transmembrane region" description="Helical" evidence="10">
    <location>
        <begin position="428"/>
        <end position="454"/>
    </location>
</feature>
<feature type="transmembrane region" description="Helical" evidence="10">
    <location>
        <begin position="489"/>
        <end position="508"/>
    </location>
</feature>
<feature type="transmembrane region" description="Helical" evidence="10">
    <location>
        <begin position="612"/>
        <end position="631"/>
    </location>
</feature>
<feature type="transmembrane region" description="Helical" evidence="10">
    <location>
        <begin position="352"/>
        <end position="376"/>
    </location>
</feature>
<evidence type="ECO:0000256" key="2">
    <source>
        <dbReference type="ARBA" id="ARBA00009137"/>
    </source>
</evidence>
<dbReference type="PANTHER" id="PTHR31064:SF5">
    <property type="entry name" value="POTASSIUM ION TRANSPORTER (EUROFUNG)"/>
    <property type="match status" value="1"/>
</dbReference>
<dbReference type="GO" id="GO:1990573">
    <property type="term" value="P:potassium ion import across plasma membrane"/>
    <property type="evidence" value="ECO:0007669"/>
    <property type="project" value="TreeGrafter"/>
</dbReference>
<keyword evidence="6 10" id="KW-0630">Potassium</keyword>
<dbReference type="InterPro" id="IPR015958">
    <property type="entry name" value="Trk1_fungi"/>
</dbReference>
<feature type="transmembrane region" description="Helical" evidence="10">
    <location>
        <begin position="663"/>
        <end position="684"/>
    </location>
</feature>
<feature type="transmembrane region" description="Helical" evidence="10">
    <location>
        <begin position="12"/>
        <end position="32"/>
    </location>
</feature>
<evidence type="ECO:0000256" key="6">
    <source>
        <dbReference type="ARBA" id="ARBA00022958"/>
    </source>
</evidence>